<dbReference type="Gene3D" id="3.30.160.60">
    <property type="entry name" value="Classic Zinc Finger"/>
    <property type="match status" value="1"/>
</dbReference>
<feature type="domain" description="C2H2-domain containing protein first zinc finger" evidence="3">
    <location>
        <begin position="476"/>
        <end position="505"/>
    </location>
</feature>
<dbReference type="AlphaFoldDB" id="A0A6A6DV04"/>
<feature type="region of interest" description="Disordered" evidence="1">
    <location>
        <begin position="385"/>
        <end position="430"/>
    </location>
</feature>
<dbReference type="Pfam" id="PF26177">
    <property type="entry name" value="zf_C2H2_17_1st"/>
    <property type="match status" value="1"/>
</dbReference>
<accession>A0A6A6DV04</accession>
<evidence type="ECO:0000313" key="4">
    <source>
        <dbReference type="EMBL" id="KAF2181998.1"/>
    </source>
</evidence>
<dbReference type="InterPro" id="IPR059009">
    <property type="entry name" value="Znf_C2H2_17_1st"/>
</dbReference>
<sequence>MLPFAGWIHEVLIASGNARRINPRITQPGYRAIGYLAAFAIDSALMIWSYLDGGVNQVPLSRQSTHRQAPSLRRSNSITQIYPCESSFDESLVESSFYFNPNTPLDIAKWSETVTGPAISGQDLFFSCSQDLQDMGGSDAFELKNDNASVYSMADSAYQSQTGASRRGTSMAEAFQTLTPQDRSRVSSQYLGSDIYSPTLSSDTFSAFPEPSTDMSQMHLPSAVGESEMGEPGFSYTNYSTGQSYTQYASTSTPRFTPSTDMNINLNWGTADARNFSTTFNFTSPKSSHGIDGALFSNQDPTELMFNNSTVPFQRHMRRLQVDTSAARPSALRSSSSFTSSYQESRRASTNDPSFGTFVMSPTSAVNVPQHLIFDQSDLSECKPAGTTAEKEETPPASLAAQSTNEDDEPLSPSEAEAAQTMEDEQGKVARSHHLYHAQPDGNGEYHCPNEGKQGCNHKPTKLKCNYDKYVDSHLRPFRCRNGACVGVQFSSTACLLRHEREAHGMHGHGSKPHLCKFADCERSVQGNGFPRRYNLFDHMKRVHDWTGPAEQSPPVQPGQLGAKRQSTSRKRKLTAEEASERRHKVAKPTPQQLAQQRRGQLQEDFQRKKESIIQILKNLTGPNDLRDDIQLSKEVIILHDISSKYKNIG</sequence>
<protein>
    <recommendedName>
        <fullName evidence="6">C2H2-type domain-containing protein</fullName>
    </recommendedName>
</protein>
<evidence type="ECO:0008006" key="6">
    <source>
        <dbReference type="Google" id="ProtNLM"/>
    </source>
</evidence>
<name>A0A6A6DV04_9PEZI</name>
<evidence type="ECO:0000256" key="1">
    <source>
        <dbReference type="SAM" id="MobiDB-lite"/>
    </source>
</evidence>
<feature type="compositionally biased region" description="Low complexity" evidence="1">
    <location>
        <begin position="325"/>
        <end position="343"/>
    </location>
</feature>
<organism evidence="4 5">
    <name type="scientific">Zopfia rhizophila CBS 207.26</name>
    <dbReference type="NCBI Taxonomy" id="1314779"/>
    <lineage>
        <taxon>Eukaryota</taxon>
        <taxon>Fungi</taxon>
        <taxon>Dikarya</taxon>
        <taxon>Ascomycota</taxon>
        <taxon>Pezizomycotina</taxon>
        <taxon>Dothideomycetes</taxon>
        <taxon>Dothideomycetes incertae sedis</taxon>
        <taxon>Zopfiaceae</taxon>
        <taxon>Zopfia</taxon>
    </lineage>
</organism>
<dbReference type="OrthoDB" id="5062908at2759"/>
<evidence type="ECO:0000313" key="5">
    <source>
        <dbReference type="Proteomes" id="UP000800200"/>
    </source>
</evidence>
<dbReference type="EMBL" id="ML994650">
    <property type="protein sequence ID" value="KAF2181998.1"/>
    <property type="molecule type" value="Genomic_DNA"/>
</dbReference>
<evidence type="ECO:0000259" key="2">
    <source>
        <dbReference type="Pfam" id="PF26176"/>
    </source>
</evidence>
<dbReference type="Proteomes" id="UP000800200">
    <property type="component" value="Unassembled WGS sequence"/>
</dbReference>
<feature type="region of interest" description="Disordered" evidence="1">
    <location>
        <begin position="324"/>
        <end position="355"/>
    </location>
</feature>
<feature type="domain" description="C2H2-domain containing protein second zinc finger" evidence="2">
    <location>
        <begin position="513"/>
        <end position="544"/>
    </location>
</feature>
<evidence type="ECO:0000259" key="3">
    <source>
        <dbReference type="Pfam" id="PF26177"/>
    </source>
</evidence>
<reference evidence="4" key="1">
    <citation type="journal article" date="2020" name="Stud. Mycol.">
        <title>101 Dothideomycetes genomes: a test case for predicting lifestyles and emergence of pathogens.</title>
        <authorList>
            <person name="Haridas S."/>
            <person name="Albert R."/>
            <person name="Binder M."/>
            <person name="Bloem J."/>
            <person name="Labutti K."/>
            <person name="Salamov A."/>
            <person name="Andreopoulos B."/>
            <person name="Baker S."/>
            <person name="Barry K."/>
            <person name="Bills G."/>
            <person name="Bluhm B."/>
            <person name="Cannon C."/>
            <person name="Castanera R."/>
            <person name="Culley D."/>
            <person name="Daum C."/>
            <person name="Ezra D."/>
            <person name="Gonzalez J."/>
            <person name="Henrissat B."/>
            <person name="Kuo A."/>
            <person name="Liang C."/>
            <person name="Lipzen A."/>
            <person name="Lutzoni F."/>
            <person name="Magnuson J."/>
            <person name="Mondo S."/>
            <person name="Nolan M."/>
            <person name="Ohm R."/>
            <person name="Pangilinan J."/>
            <person name="Park H.-J."/>
            <person name="Ramirez L."/>
            <person name="Alfaro M."/>
            <person name="Sun H."/>
            <person name="Tritt A."/>
            <person name="Yoshinaga Y."/>
            <person name="Zwiers L.-H."/>
            <person name="Turgeon B."/>
            <person name="Goodwin S."/>
            <person name="Spatafora J."/>
            <person name="Crous P."/>
            <person name="Grigoriev I."/>
        </authorList>
    </citation>
    <scope>NUCLEOTIDE SEQUENCE</scope>
    <source>
        <strain evidence="4">CBS 207.26</strain>
    </source>
</reference>
<feature type="region of interest" description="Disordered" evidence="1">
    <location>
        <begin position="546"/>
        <end position="605"/>
    </location>
</feature>
<dbReference type="InterPro" id="IPR059095">
    <property type="entry name" value="Znf_C2H2_17_2nd"/>
</dbReference>
<gene>
    <name evidence="4" type="ORF">K469DRAFT_691617</name>
</gene>
<proteinExistence type="predicted"/>
<dbReference type="Pfam" id="PF26176">
    <property type="entry name" value="zf_C2H2_17_2"/>
    <property type="match status" value="1"/>
</dbReference>
<keyword evidence="5" id="KW-1185">Reference proteome</keyword>